<gene>
    <name evidence="2" type="ORF">LG219_05840</name>
</gene>
<sequence length="275" mass="29164">MKITPLTTVEQGGLMRRISDLESGSARQWYWLEIAQNYPHGAASKKEKILGIALQIFGINACQAILQRLGLTGLALYQIASDTFLRLLQHKTNDAILIIGGVLALLIGFNRLPASQQLAAWCLAIGGAFWQIARIFRTPAAAPSSEAVGAEDSLGLQGLLITAGVSPAVSSALIKGLIQAPQQFLAPLLVNLPDLAPASQPSRAQQYACGALPWLIIGTTSSAIIGALPPVWGGLSVLVLLLLLAYGMHRSAKPLALLAISWLTCGLLAQLTHWI</sequence>
<keyword evidence="3" id="KW-1185">Reference proteome</keyword>
<evidence type="ECO:0000313" key="2">
    <source>
        <dbReference type="EMBL" id="MCB5195809.1"/>
    </source>
</evidence>
<feature type="transmembrane region" description="Helical" evidence="1">
    <location>
        <begin position="231"/>
        <end position="248"/>
    </location>
</feature>
<protein>
    <submittedName>
        <fullName evidence="2">Uncharacterized protein</fullName>
    </submittedName>
</protein>
<evidence type="ECO:0000256" key="1">
    <source>
        <dbReference type="SAM" id="Phobius"/>
    </source>
</evidence>
<dbReference type="RefSeq" id="WP_226763592.1">
    <property type="nucleotide sequence ID" value="NZ_JAJAWG010000002.1"/>
</dbReference>
<evidence type="ECO:0000313" key="3">
    <source>
        <dbReference type="Proteomes" id="UP001198034"/>
    </source>
</evidence>
<keyword evidence="1" id="KW-0812">Transmembrane</keyword>
<keyword evidence="1" id="KW-0472">Membrane</keyword>
<keyword evidence="1" id="KW-1133">Transmembrane helix</keyword>
<proteinExistence type="predicted"/>
<dbReference type="Proteomes" id="UP001198034">
    <property type="component" value="Unassembled WGS sequence"/>
</dbReference>
<feature type="transmembrane region" description="Helical" evidence="1">
    <location>
        <begin position="255"/>
        <end position="274"/>
    </location>
</feature>
<organism evidence="2 3">
    <name type="scientific">Deefgea salmonis</name>
    <dbReference type="NCBI Taxonomy" id="2875502"/>
    <lineage>
        <taxon>Bacteria</taxon>
        <taxon>Pseudomonadati</taxon>
        <taxon>Pseudomonadota</taxon>
        <taxon>Betaproteobacteria</taxon>
        <taxon>Neisseriales</taxon>
        <taxon>Chitinibacteraceae</taxon>
        <taxon>Deefgea</taxon>
    </lineage>
</organism>
<comment type="caution">
    <text evidence="2">The sequence shown here is derived from an EMBL/GenBank/DDBJ whole genome shotgun (WGS) entry which is preliminary data.</text>
</comment>
<accession>A0ABS8BJM6</accession>
<reference evidence="2 3" key="1">
    <citation type="submission" date="2021-10" db="EMBL/GenBank/DDBJ databases">
        <authorList>
            <person name="Chen M."/>
        </authorList>
    </citation>
    <scope>NUCLEOTIDE SEQUENCE [LARGE SCALE GENOMIC DNA]</scope>
    <source>
        <strain evidence="2 3">H3-26</strain>
    </source>
</reference>
<name>A0ABS8BJM6_9NEIS</name>
<dbReference type="EMBL" id="JAJAWG010000002">
    <property type="protein sequence ID" value="MCB5195809.1"/>
    <property type="molecule type" value="Genomic_DNA"/>
</dbReference>